<organism evidence="2 3">
    <name type="scientific">Symbiodinium microadriaticum</name>
    <name type="common">Dinoflagellate</name>
    <name type="synonym">Zooxanthella microadriatica</name>
    <dbReference type="NCBI Taxonomy" id="2951"/>
    <lineage>
        <taxon>Eukaryota</taxon>
        <taxon>Sar</taxon>
        <taxon>Alveolata</taxon>
        <taxon>Dinophyceae</taxon>
        <taxon>Suessiales</taxon>
        <taxon>Symbiodiniaceae</taxon>
        <taxon>Symbiodinium</taxon>
    </lineage>
</organism>
<dbReference type="OrthoDB" id="430304at2759"/>
<dbReference type="AlphaFoldDB" id="A0A1Q9E0N4"/>
<feature type="compositionally biased region" description="Polar residues" evidence="1">
    <location>
        <begin position="143"/>
        <end position="157"/>
    </location>
</feature>
<sequence>MFPFRGDSSMDDFPALHYVQPASQQNRAVDKAFRNTLTPKQLKKWTAADGSEQREEVEGLPDPSCYPWRHSLSDHCSVCATGSAKRRVRNAGGDEEAEKTRLELEKAHEEERKNKRKLDFQKTLASRIQAARVKTEKEYENETGFSRPSLTLPSTQKRSSRGAGGGAVRGALTGPGTSSTGGGTSSTANAAQVAAARMREIPTPTPAAHAESVSIAPSSAAVAPAAAAPVEPSSQVANADAVQVPPDWVPPECPTNLALDSHGPNHECPVCGHNSIHWEAHTMPSGFLKPWLRCTRYPHCAFAYSPRRGVLPDKRRRDKRH</sequence>
<gene>
    <name evidence="2" type="ORF">AK812_SmicGene16327</name>
</gene>
<dbReference type="EMBL" id="LSRX01000309">
    <property type="protein sequence ID" value="OLQ00957.1"/>
    <property type="molecule type" value="Genomic_DNA"/>
</dbReference>
<dbReference type="Proteomes" id="UP000186817">
    <property type="component" value="Unassembled WGS sequence"/>
</dbReference>
<reference evidence="2 3" key="1">
    <citation type="submission" date="2016-02" db="EMBL/GenBank/DDBJ databases">
        <title>Genome analysis of coral dinoflagellate symbionts highlights evolutionary adaptations to a symbiotic lifestyle.</title>
        <authorList>
            <person name="Aranda M."/>
            <person name="Li Y."/>
            <person name="Liew Y.J."/>
            <person name="Baumgarten S."/>
            <person name="Simakov O."/>
            <person name="Wilson M."/>
            <person name="Piel J."/>
            <person name="Ashoor H."/>
            <person name="Bougouffa S."/>
            <person name="Bajic V.B."/>
            <person name="Ryu T."/>
            <person name="Ravasi T."/>
            <person name="Bayer T."/>
            <person name="Micklem G."/>
            <person name="Kim H."/>
            <person name="Bhak J."/>
            <person name="Lajeunesse T.C."/>
            <person name="Voolstra C.R."/>
        </authorList>
    </citation>
    <scope>NUCLEOTIDE SEQUENCE [LARGE SCALE GENOMIC DNA]</scope>
    <source>
        <strain evidence="2 3">CCMP2467</strain>
    </source>
</reference>
<feature type="region of interest" description="Disordered" evidence="1">
    <location>
        <begin position="131"/>
        <end position="193"/>
    </location>
</feature>
<name>A0A1Q9E0N4_SYMMI</name>
<proteinExistence type="predicted"/>
<evidence type="ECO:0000313" key="2">
    <source>
        <dbReference type="EMBL" id="OLQ00957.1"/>
    </source>
</evidence>
<comment type="caution">
    <text evidence="2">The sequence shown here is derived from an EMBL/GenBank/DDBJ whole genome shotgun (WGS) entry which is preliminary data.</text>
</comment>
<keyword evidence="3" id="KW-1185">Reference proteome</keyword>
<feature type="compositionally biased region" description="Low complexity" evidence="1">
    <location>
        <begin position="169"/>
        <end position="178"/>
    </location>
</feature>
<accession>A0A1Q9E0N4</accession>
<evidence type="ECO:0000256" key="1">
    <source>
        <dbReference type="SAM" id="MobiDB-lite"/>
    </source>
</evidence>
<protein>
    <submittedName>
        <fullName evidence="2">Uncharacterized protein</fullName>
    </submittedName>
</protein>
<evidence type="ECO:0000313" key="3">
    <source>
        <dbReference type="Proteomes" id="UP000186817"/>
    </source>
</evidence>